<reference evidence="3 4" key="1">
    <citation type="submission" date="2019-02" db="EMBL/GenBank/DDBJ databases">
        <title>Deep-cultivation of Planctomycetes and their phenomic and genomic characterization uncovers novel biology.</title>
        <authorList>
            <person name="Wiegand S."/>
            <person name="Jogler M."/>
            <person name="Boedeker C."/>
            <person name="Pinto D."/>
            <person name="Vollmers J."/>
            <person name="Rivas-Marin E."/>
            <person name="Kohn T."/>
            <person name="Peeters S.H."/>
            <person name="Heuer A."/>
            <person name="Rast P."/>
            <person name="Oberbeckmann S."/>
            <person name="Bunk B."/>
            <person name="Jeske O."/>
            <person name="Meyerdierks A."/>
            <person name="Storesund J.E."/>
            <person name="Kallscheuer N."/>
            <person name="Luecker S."/>
            <person name="Lage O.M."/>
            <person name="Pohl T."/>
            <person name="Merkel B.J."/>
            <person name="Hornburger P."/>
            <person name="Mueller R.-W."/>
            <person name="Bruemmer F."/>
            <person name="Labrenz M."/>
            <person name="Spormann A.M."/>
            <person name="Op Den Camp H."/>
            <person name="Overmann J."/>
            <person name="Amann R."/>
            <person name="Jetten M.S.M."/>
            <person name="Mascher T."/>
            <person name="Medema M.H."/>
            <person name="Devos D.P."/>
            <person name="Kaster A.-K."/>
            <person name="Ovreas L."/>
            <person name="Rohde M."/>
            <person name="Galperin M.Y."/>
            <person name="Jogler C."/>
        </authorList>
    </citation>
    <scope>NUCLEOTIDE SEQUENCE [LARGE SCALE GENOMIC DNA]</scope>
    <source>
        <strain evidence="3 4">Poly59</strain>
    </source>
</reference>
<dbReference type="InterPro" id="IPR045584">
    <property type="entry name" value="Pilin-like"/>
</dbReference>
<evidence type="ECO:0000313" key="4">
    <source>
        <dbReference type="Proteomes" id="UP000317977"/>
    </source>
</evidence>
<dbReference type="Pfam" id="PF07596">
    <property type="entry name" value="SBP_bac_10"/>
    <property type="match status" value="1"/>
</dbReference>
<dbReference type="EMBL" id="SJPX01000005">
    <property type="protein sequence ID" value="TWU47666.1"/>
    <property type="molecule type" value="Genomic_DNA"/>
</dbReference>
<dbReference type="InterPro" id="IPR027558">
    <property type="entry name" value="Pre_pil_HX9DG_C"/>
</dbReference>
<name>A0A5C6EJ46_9BACT</name>
<feature type="transmembrane region" description="Helical" evidence="1">
    <location>
        <begin position="44"/>
        <end position="65"/>
    </location>
</feature>
<dbReference type="InterPro" id="IPR011453">
    <property type="entry name" value="DUF1559"/>
</dbReference>
<accession>A0A5C6EJ46</accession>
<keyword evidence="1" id="KW-0812">Transmembrane</keyword>
<proteinExistence type="predicted"/>
<dbReference type="PANTHER" id="PTHR30093:SF2">
    <property type="entry name" value="TYPE II SECRETION SYSTEM PROTEIN H"/>
    <property type="match status" value="1"/>
</dbReference>
<protein>
    <recommendedName>
        <fullName evidence="2">DUF1559 domain-containing protein</fullName>
    </recommendedName>
</protein>
<dbReference type="Gene3D" id="3.30.700.10">
    <property type="entry name" value="Glycoprotein, Type 4 Pilin"/>
    <property type="match status" value="1"/>
</dbReference>
<dbReference type="Proteomes" id="UP000317977">
    <property type="component" value="Unassembled WGS sequence"/>
</dbReference>
<keyword evidence="1" id="KW-0472">Membrane</keyword>
<keyword evidence="4" id="KW-1185">Reference proteome</keyword>
<gene>
    <name evidence="3" type="ORF">Poly59_45070</name>
</gene>
<dbReference type="PANTHER" id="PTHR30093">
    <property type="entry name" value="GENERAL SECRETION PATHWAY PROTEIN G"/>
    <property type="match status" value="1"/>
</dbReference>
<evidence type="ECO:0000256" key="1">
    <source>
        <dbReference type="SAM" id="Phobius"/>
    </source>
</evidence>
<evidence type="ECO:0000259" key="2">
    <source>
        <dbReference type="Pfam" id="PF07596"/>
    </source>
</evidence>
<dbReference type="NCBIfam" id="TIGR04294">
    <property type="entry name" value="pre_pil_HX9DG"/>
    <property type="match status" value="1"/>
</dbReference>
<evidence type="ECO:0000313" key="3">
    <source>
        <dbReference type="EMBL" id="TWU47666.1"/>
    </source>
</evidence>
<sequence>MGVNQFLSALSAIGFLKLVRFTFEKSTMQRKRISTGLGRTALTMIELLVVISIIGVMMALLLPAVQASRESARQTKCINNLKQIGLAIHNFESQRKELPPSRNYDHFTSWAFLILPHLEQTALPDQWDAQLKYYYQSDTARLTQIPFYYCPSRRDANVISTAGDDIVSPYESSDHVPGTVSDYACSAGHGPPGIWNWIHSNGAFIMGDGVTDPPTVPAGNFPPPQARLVTWKSRTTFASITDGTSNTIFVGEKHVRPSGQGISPEDGAIYNGDHPANFSRCGGPGYPLARFPTDRFETNFGSYHVGGVNFVFGDGSVRTLNTHISTDVLGKLTNRNDHEVVTDP</sequence>
<dbReference type="AlphaFoldDB" id="A0A5C6EJ46"/>
<keyword evidence="1" id="KW-1133">Transmembrane helix</keyword>
<comment type="caution">
    <text evidence="3">The sequence shown here is derived from an EMBL/GenBank/DDBJ whole genome shotgun (WGS) entry which is preliminary data.</text>
</comment>
<feature type="transmembrane region" description="Helical" evidence="1">
    <location>
        <begin position="6"/>
        <end position="23"/>
    </location>
</feature>
<feature type="domain" description="DUF1559" evidence="2">
    <location>
        <begin position="66"/>
        <end position="324"/>
    </location>
</feature>
<organism evidence="3 4">
    <name type="scientific">Rubripirellula reticaptiva</name>
    <dbReference type="NCBI Taxonomy" id="2528013"/>
    <lineage>
        <taxon>Bacteria</taxon>
        <taxon>Pseudomonadati</taxon>
        <taxon>Planctomycetota</taxon>
        <taxon>Planctomycetia</taxon>
        <taxon>Pirellulales</taxon>
        <taxon>Pirellulaceae</taxon>
        <taxon>Rubripirellula</taxon>
    </lineage>
</organism>
<dbReference type="SUPFAM" id="SSF54523">
    <property type="entry name" value="Pili subunits"/>
    <property type="match status" value="1"/>
</dbReference>